<evidence type="ECO:0000256" key="3">
    <source>
        <dbReference type="ARBA" id="ARBA00012141"/>
    </source>
</evidence>
<comment type="function">
    <text evidence="1 8">Specifically methylates the guanine in position 966 of 16S rRNA in the assembled 30S particle.</text>
</comment>
<evidence type="ECO:0000256" key="8">
    <source>
        <dbReference type="PIRNR" id="PIRNR004553"/>
    </source>
</evidence>
<organism evidence="9 10">
    <name type="scientific">Beggiatoa alba B18LD</name>
    <dbReference type="NCBI Taxonomy" id="395493"/>
    <lineage>
        <taxon>Bacteria</taxon>
        <taxon>Pseudomonadati</taxon>
        <taxon>Pseudomonadota</taxon>
        <taxon>Gammaproteobacteria</taxon>
        <taxon>Thiotrichales</taxon>
        <taxon>Thiotrichaceae</taxon>
        <taxon>Beggiatoa</taxon>
    </lineage>
</organism>
<keyword evidence="8" id="KW-0698">rRNA processing</keyword>
<dbReference type="STRING" id="395493.BegalDRAFT_0398"/>
<dbReference type="GO" id="GO:0052913">
    <property type="term" value="F:16S rRNA (guanine(966)-N(2))-methyltransferase activity"/>
    <property type="evidence" value="ECO:0007669"/>
    <property type="project" value="UniProtKB-EC"/>
</dbReference>
<proteinExistence type="inferred from homology"/>
<keyword evidence="5 8" id="KW-0489">Methyltransferase</keyword>
<dbReference type="InterPro" id="IPR029063">
    <property type="entry name" value="SAM-dependent_MTases_sf"/>
</dbReference>
<dbReference type="PANTHER" id="PTHR43542:SF1">
    <property type="entry name" value="METHYLTRANSFERASE"/>
    <property type="match status" value="1"/>
</dbReference>
<keyword evidence="8" id="KW-0949">S-adenosyl-L-methionine</keyword>
<evidence type="ECO:0000256" key="1">
    <source>
        <dbReference type="ARBA" id="ARBA00002649"/>
    </source>
</evidence>
<evidence type="ECO:0000256" key="4">
    <source>
        <dbReference type="ARBA" id="ARBA00013682"/>
    </source>
</evidence>
<gene>
    <name evidence="9" type="ORF">BegalDRAFT_0398</name>
</gene>
<evidence type="ECO:0000256" key="2">
    <source>
        <dbReference type="ARBA" id="ARBA00005269"/>
    </source>
</evidence>
<dbReference type="EC" id="2.1.1.171" evidence="3 8"/>
<dbReference type="InterPro" id="IPR002052">
    <property type="entry name" value="DNA_methylase_N6_adenine_CS"/>
</dbReference>
<evidence type="ECO:0000256" key="5">
    <source>
        <dbReference type="ARBA" id="ARBA00022603"/>
    </source>
</evidence>
<sequence>MTKSSLHSQHKSATGKIRIIGGEWRGRKLSVLDKQGLRPTSDRVRETLFNWLNFRVPASRCLDLFAGTGALGFEAASRGAQSVVLVERDRDIAQNLVQQVAILQATQLLVVHQDALSFLEKTPTTPFNIIFLDPPFSSDFLTPCLQKLAQGWLAPHALLYIEQAREAVLPVLPATSILLKQLTTAQVRASLVQL</sequence>
<comment type="catalytic activity">
    <reaction evidence="7 8">
        <text>guanosine(966) in 16S rRNA + S-adenosyl-L-methionine = N(2)-methylguanosine(966) in 16S rRNA + S-adenosyl-L-homocysteine + H(+)</text>
        <dbReference type="Rhea" id="RHEA:23548"/>
        <dbReference type="Rhea" id="RHEA-COMP:10211"/>
        <dbReference type="Rhea" id="RHEA-COMP:10212"/>
        <dbReference type="ChEBI" id="CHEBI:15378"/>
        <dbReference type="ChEBI" id="CHEBI:57856"/>
        <dbReference type="ChEBI" id="CHEBI:59789"/>
        <dbReference type="ChEBI" id="CHEBI:74269"/>
        <dbReference type="ChEBI" id="CHEBI:74481"/>
        <dbReference type="EC" id="2.1.1.171"/>
    </reaction>
</comment>
<keyword evidence="10" id="KW-1185">Reference proteome</keyword>
<evidence type="ECO:0000256" key="6">
    <source>
        <dbReference type="ARBA" id="ARBA00022679"/>
    </source>
</evidence>
<name>I3CCH5_9GAMM</name>
<dbReference type="eggNOG" id="COG0742">
    <property type="taxonomic scope" value="Bacteria"/>
</dbReference>
<dbReference type="RefSeq" id="WP_002683140.1">
    <property type="nucleotide sequence ID" value="NZ_JH600070.1"/>
</dbReference>
<dbReference type="PIRSF" id="PIRSF004553">
    <property type="entry name" value="CHP00095"/>
    <property type="match status" value="1"/>
</dbReference>
<comment type="similarity">
    <text evidence="2 8">Belongs to the methyltransferase superfamily. RsmD family.</text>
</comment>
<evidence type="ECO:0000313" key="9">
    <source>
        <dbReference type="EMBL" id="EIJ41318.1"/>
    </source>
</evidence>
<evidence type="ECO:0000313" key="10">
    <source>
        <dbReference type="Proteomes" id="UP000005744"/>
    </source>
</evidence>
<keyword evidence="6 8" id="KW-0808">Transferase</keyword>
<dbReference type="EMBL" id="JH600070">
    <property type="protein sequence ID" value="EIJ41318.1"/>
    <property type="molecule type" value="Genomic_DNA"/>
</dbReference>
<evidence type="ECO:0000256" key="7">
    <source>
        <dbReference type="ARBA" id="ARBA00048326"/>
    </source>
</evidence>
<dbReference type="Gene3D" id="3.40.50.150">
    <property type="entry name" value="Vaccinia Virus protein VP39"/>
    <property type="match status" value="1"/>
</dbReference>
<dbReference type="PANTHER" id="PTHR43542">
    <property type="entry name" value="METHYLTRANSFERASE"/>
    <property type="match status" value="1"/>
</dbReference>
<protein>
    <recommendedName>
        <fullName evidence="4 8">Ribosomal RNA small subunit methyltransferase D</fullName>
        <ecNumber evidence="3 8">2.1.1.171</ecNumber>
    </recommendedName>
</protein>
<dbReference type="Proteomes" id="UP000005744">
    <property type="component" value="Unassembled WGS sequence"/>
</dbReference>
<reference evidence="9 10" key="1">
    <citation type="submission" date="2011-11" db="EMBL/GenBank/DDBJ databases">
        <title>Improved High-Quality Draft sequence of Beggiatoa alba B18lD.</title>
        <authorList>
            <consortium name="US DOE Joint Genome Institute"/>
            <person name="Lucas S."/>
            <person name="Han J."/>
            <person name="Lapidus A."/>
            <person name="Cheng J.-F."/>
            <person name="Goodwin L."/>
            <person name="Pitluck S."/>
            <person name="Peters L."/>
            <person name="Mikhailova N."/>
            <person name="Held B."/>
            <person name="Detter J.C."/>
            <person name="Han C."/>
            <person name="Tapia R."/>
            <person name="Land M."/>
            <person name="Hauser L."/>
            <person name="Kyrpides N."/>
            <person name="Ivanova N."/>
            <person name="Pagani I."/>
            <person name="Samuel K."/>
            <person name="Teske A."/>
            <person name="Mueller J."/>
            <person name="Woyke T."/>
        </authorList>
    </citation>
    <scope>NUCLEOTIDE SEQUENCE [LARGE SCALE GENOMIC DNA]</scope>
    <source>
        <strain evidence="9 10">B18LD</strain>
    </source>
</reference>
<dbReference type="InterPro" id="IPR004398">
    <property type="entry name" value="RNA_MeTrfase_RsmD"/>
</dbReference>
<dbReference type="GO" id="GO:0003676">
    <property type="term" value="F:nucleic acid binding"/>
    <property type="evidence" value="ECO:0007669"/>
    <property type="project" value="InterPro"/>
</dbReference>
<accession>I3CCH5</accession>
<dbReference type="PROSITE" id="PS00092">
    <property type="entry name" value="N6_MTASE"/>
    <property type="match status" value="1"/>
</dbReference>
<dbReference type="Pfam" id="PF03602">
    <property type="entry name" value="Cons_hypoth95"/>
    <property type="match status" value="1"/>
</dbReference>
<dbReference type="SUPFAM" id="SSF53335">
    <property type="entry name" value="S-adenosyl-L-methionine-dependent methyltransferases"/>
    <property type="match status" value="1"/>
</dbReference>
<dbReference type="CDD" id="cd02440">
    <property type="entry name" value="AdoMet_MTases"/>
    <property type="match status" value="1"/>
</dbReference>
<dbReference type="HOGENOM" id="CLU_075826_2_2_6"/>
<dbReference type="AlphaFoldDB" id="I3CCH5"/>
<dbReference type="NCBIfam" id="TIGR00095">
    <property type="entry name" value="16S rRNA (guanine(966)-N(2))-methyltransferase RsmD"/>
    <property type="match status" value="1"/>
</dbReference>